<name>A0ABP3SV64_9SPHN</name>
<evidence type="ECO:0000313" key="1">
    <source>
        <dbReference type="EMBL" id="GAA0661368.1"/>
    </source>
</evidence>
<gene>
    <name evidence="1" type="ORF">GCM10009102_07690</name>
</gene>
<evidence type="ECO:0008006" key="3">
    <source>
        <dbReference type="Google" id="ProtNLM"/>
    </source>
</evidence>
<protein>
    <recommendedName>
        <fullName evidence="3">Transposase</fullName>
    </recommendedName>
</protein>
<comment type="caution">
    <text evidence="1">The sequence shown here is derived from an EMBL/GenBank/DDBJ whole genome shotgun (WGS) entry which is preliminary data.</text>
</comment>
<accession>A0ABP3SV64</accession>
<dbReference type="EMBL" id="BAAAES010000004">
    <property type="protein sequence ID" value="GAA0661368.1"/>
    <property type="molecule type" value="Genomic_DNA"/>
</dbReference>
<proteinExistence type="predicted"/>
<sequence length="67" mass="7508">MDYSLTAFGLADGVSGHWFMVFLTAATRANDAATYVQCDPAKRRAGRLGIRLATRRRPKYHLSFCAR</sequence>
<organism evidence="1 2">
    <name type="scientific">Sphingomonas insulae</name>
    <dbReference type="NCBI Taxonomy" id="424800"/>
    <lineage>
        <taxon>Bacteria</taxon>
        <taxon>Pseudomonadati</taxon>
        <taxon>Pseudomonadota</taxon>
        <taxon>Alphaproteobacteria</taxon>
        <taxon>Sphingomonadales</taxon>
        <taxon>Sphingomonadaceae</taxon>
        <taxon>Sphingomonas</taxon>
    </lineage>
</organism>
<dbReference type="Proteomes" id="UP001500238">
    <property type="component" value="Unassembled WGS sequence"/>
</dbReference>
<reference evidence="2" key="1">
    <citation type="journal article" date="2019" name="Int. J. Syst. Evol. Microbiol.">
        <title>The Global Catalogue of Microorganisms (GCM) 10K type strain sequencing project: providing services to taxonomists for standard genome sequencing and annotation.</title>
        <authorList>
            <consortium name="The Broad Institute Genomics Platform"/>
            <consortium name="The Broad Institute Genome Sequencing Center for Infectious Disease"/>
            <person name="Wu L."/>
            <person name="Ma J."/>
        </authorList>
    </citation>
    <scope>NUCLEOTIDE SEQUENCE [LARGE SCALE GENOMIC DNA]</scope>
    <source>
        <strain evidence="2">JCM 14603</strain>
    </source>
</reference>
<evidence type="ECO:0000313" key="2">
    <source>
        <dbReference type="Proteomes" id="UP001500238"/>
    </source>
</evidence>
<keyword evidence="2" id="KW-1185">Reference proteome</keyword>